<dbReference type="InterPro" id="IPR017907">
    <property type="entry name" value="Znf_RING_CS"/>
</dbReference>
<dbReference type="PANTHER" id="PTHR24111">
    <property type="entry name" value="LEUCINE-RICH REPEAT-CONTAINING PROTEIN 34"/>
    <property type="match status" value="1"/>
</dbReference>
<dbReference type="CDD" id="cd19757">
    <property type="entry name" value="Bbox1"/>
    <property type="match status" value="1"/>
</dbReference>
<dbReference type="SMART" id="SM00184">
    <property type="entry name" value="RING"/>
    <property type="match status" value="1"/>
</dbReference>
<dbReference type="Gene3D" id="2.160.20.80">
    <property type="entry name" value="E3 ubiquitin-protein ligase SopA"/>
    <property type="match status" value="1"/>
</dbReference>
<dbReference type="PANTHER" id="PTHR24111:SF0">
    <property type="entry name" value="LEUCINE-RICH REPEAT-CONTAINING PROTEIN"/>
    <property type="match status" value="1"/>
</dbReference>
<keyword evidence="1" id="KW-0479">Metal-binding</keyword>
<evidence type="ECO:0000256" key="5">
    <source>
        <dbReference type="PROSITE-ProRule" id="PRU00175"/>
    </source>
</evidence>
<evidence type="ECO:0000256" key="2">
    <source>
        <dbReference type="ARBA" id="ARBA00022737"/>
    </source>
</evidence>
<dbReference type="Gene3D" id="3.30.160.60">
    <property type="entry name" value="Classic Zinc Finger"/>
    <property type="match status" value="1"/>
</dbReference>
<dbReference type="SUPFAM" id="SSF141571">
    <property type="entry name" value="Pentapeptide repeat-like"/>
    <property type="match status" value="1"/>
</dbReference>
<dbReference type="InterPro" id="IPR027370">
    <property type="entry name" value="Znf-RING_euk"/>
</dbReference>
<keyword evidence="3 5" id="KW-0863">Zinc-finger</keyword>
<dbReference type="EMBL" id="CAJOBG010001243">
    <property type="protein sequence ID" value="CAF3909627.1"/>
    <property type="molecule type" value="Genomic_DNA"/>
</dbReference>
<gene>
    <name evidence="8" type="ORF">OVN521_LOCUS9962</name>
</gene>
<dbReference type="Proteomes" id="UP000663866">
    <property type="component" value="Unassembled WGS sequence"/>
</dbReference>
<evidence type="ECO:0000256" key="4">
    <source>
        <dbReference type="ARBA" id="ARBA00022833"/>
    </source>
</evidence>
<dbReference type="SMART" id="SM00368">
    <property type="entry name" value="LRR_RI"/>
    <property type="match status" value="5"/>
</dbReference>
<accession>A0A819I883</accession>
<dbReference type="Pfam" id="PF13516">
    <property type="entry name" value="LRR_6"/>
    <property type="match status" value="3"/>
</dbReference>
<dbReference type="SUPFAM" id="SSF57845">
    <property type="entry name" value="B-box zinc-binding domain"/>
    <property type="match status" value="2"/>
</dbReference>
<dbReference type="PROSITE" id="PS00518">
    <property type="entry name" value="ZF_RING_1"/>
    <property type="match status" value="1"/>
</dbReference>
<organism evidence="8 9">
    <name type="scientific">Rotaria magnacalcarata</name>
    <dbReference type="NCBI Taxonomy" id="392030"/>
    <lineage>
        <taxon>Eukaryota</taxon>
        <taxon>Metazoa</taxon>
        <taxon>Spiralia</taxon>
        <taxon>Gnathifera</taxon>
        <taxon>Rotifera</taxon>
        <taxon>Eurotatoria</taxon>
        <taxon>Bdelloidea</taxon>
        <taxon>Philodinida</taxon>
        <taxon>Philodinidae</taxon>
        <taxon>Rotaria</taxon>
    </lineage>
</organism>
<dbReference type="InterPro" id="IPR001611">
    <property type="entry name" value="Leu-rich_rpt"/>
</dbReference>
<evidence type="ECO:0000313" key="9">
    <source>
        <dbReference type="Proteomes" id="UP000663866"/>
    </source>
</evidence>
<reference evidence="8" key="1">
    <citation type="submission" date="2021-02" db="EMBL/GenBank/DDBJ databases">
        <authorList>
            <person name="Nowell W R."/>
        </authorList>
    </citation>
    <scope>NUCLEOTIDE SEQUENCE</scope>
</reference>
<keyword evidence="9" id="KW-1185">Reference proteome</keyword>
<dbReference type="InterPro" id="IPR032675">
    <property type="entry name" value="LRR_dom_sf"/>
</dbReference>
<dbReference type="Gene3D" id="3.30.40.10">
    <property type="entry name" value="Zinc/RING finger domain, C3HC4 (zinc finger)"/>
    <property type="match status" value="1"/>
</dbReference>
<keyword evidence="6" id="KW-0472">Membrane</keyword>
<evidence type="ECO:0000256" key="6">
    <source>
        <dbReference type="SAM" id="Phobius"/>
    </source>
</evidence>
<dbReference type="AlphaFoldDB" id="A0A819I883"/>
<keyword evidence="4" id="KW-0862">Zinc</keyword>
<keyword evidence="2" id="KW-0677">Repeat</keyword>
<keyword evidence="6" id="KW-1133">Transmembrane helix</keyword>
<evidence type="ECO:0000256" key="1">
    <source>
        <dbReference type="ARBA" id="ARBA00022723"/>
    </source>
</evidence>
<proteinExistence type="predicted"/>
<dbReference type="InterPro" id="IPR052201">
    <property type="entry name" value="LRR-containing_regulator"/>
</dbReference>
<dbReference type="GO" id="GO:0008270">
    <property type="term" value="F:zinc ion binding"/>
    <property type="evidence" value="ECO:0007669"/>
    <property type="project" value="UniProtKB-KW"/>
</dbReference>
<protein>
    <recommendedName>
        <fullName evidence="7">RING-type domain-containing protein</fullName>
    </recommendedName>
</protein>
<evidence type="ECO:0000313" key="8">
    <source>
        <dbReference type="EMBL" id="CAF3909627.1"/>
    </source>
</evidence>
<dbReference type="InterPro" id="IPR001841">
    <property type="entry name" value="Znf_RING"/>
</dbReference>
<evidence type="ECO:0000259" key="7">
    <source>
        <dbReference type="PROSITE" id="PS50089"/>
    </source>
</evidence>
<evidence type="ECO:0000256" key="3">
    <source>
        <dbReference type="ARBA" id="ARBA00022771"/>
    </source>
</evidence>
<comment type="caution">
    <text evidence="8">The sequence shown here is derived from an EMBL/GenBank/DDBJ whole genome shotgun (WGS) entry which is preliminary data.</text>
</comment>
<keyword evidence="6" id="KW-0812">Transmembrane</keyword>
<sequence length="971" mass="110671">MNVHEKKILQKRPGWCKIVISTLIPCILGIFTIIFTLQQQQLSKQQQDQQHWHQLDSQRQQSFTTYIDDISEYLTQSSGIDPVTNKTSLLYIRTKTLTVLRTLDVERKKYVVLFLYESGLIRDSRLDLSGADLNYVQLIGPYILNNLTLPGVFWSNATFVNCHLKNAIFDRSVMNNAHFIRSTLESASLAEAALNNTDFTGTTVIYVNFTGALLIEANFLKAEVVQGITFTNSDLFGAHFTTEQYNGQRVTIVRNTFDHARLPNGTFGKIDATKNLIQNGDAEKNCSTENPQSWSVGSFNRTLYTLDVRTISVINMKFGDFDRGNCSFATQAKTRVSQILDLRLYSVLIDAGQAVFSAKALIGCDVPGNVAYLSVSMQRSDALVQGQRLFLSSDNTKLDAAFVMQPYEIRVQRVIKGTRRVAINFGVDTLPQPDLHICIDMATKTTEEERDDLFEDVLNCVICSNYYGDPRMLPCSHTFCFKCIKRAAESNNGTFSCPFRDGTTIQNNDINTLPSNRAVRDIVEKVLESKAIIQCNECEKQVAKVWCRDCHNNGFCQECYQDLHKKRTLKDHRASESRPPKIYHCSTHPERELEYWCPENNKIYCSNCLADKKDAHKCELITDGIKTIADKVTQAYNMHPLSIDPKIEIEKMFSEYEKVSKSKRANLAEVFASLRKMVDDSEKSTNEKLSEVDDKNKKQIIEYESRILSKWHRYREQRFLFKQTMDTGDYVKVLQEYKSHEENLTQMKKEWCMLKNPTIVEYAIEGLDEVRNSLKQAMEKICVIEQPPYENAQLELCIAQQQKNSNLNLNNQKLHDADMMSIAQTLRINQTITTVHLGNNLITAVGAKHIANALRYNTDLTTLDLWKNQIGVDGAQRFAEILHSNKTLRSLGLNTNDIKDQGAKFLADALRNNKALIELSMADNHIGDEGAQVLRDALRNNTTIVKLQLFQSNQISAALRKRLETEEKRLH</sequence>
<dbReference type="InterPro" id="IPR013083">
    <property type="entry name" value="Znf_RING/FYVE/PHD"/>
</dbReference>
<dbReference type="InterPro" id="IPR001646">
    <property type="entry name" value="5peptide_repeat"/>
</dbReference>
<dbReference type="Gene3D" id="3.80.10.10">
    <property type="entry name" value="Ribonuclease Inhibitor"/>
    <property type="match status" value="1"/>
</dbReference>
<dbReference type="Pfam" id="PF13445">
    <property type="entry name" value="zf-RING_UBOX"/>
    <property type="match status" value="1"/>
</dbReference>
<dbReference type="PROSITE" id="PS50089">
    <property type="entry name" value="ZF_RING_2"/>
    <property type="match status" value="1"/>
</dbReference>
<dbReference type="SUPFAM" id="SSF57850">
    <property type="entry name" value="RING/U-box"/>
    <property type="match status" value="1"/>
</dbReference>
<dbReference type="SUPFAM" id="SSF52047">
    <property type="entry name" value="RNI-like"/>
    <property type="match status" value="1"/>
</dbReference>
<feature type="transmembrane region" description="Helical" evidence="6">
    <location>
        <begin position="15"/>
        <end position="37"/>
    </location>
</feature>
<feature type="domain" description="RING-type" evidence="7">
    <location>
        <begin position="460"/>
        <end position="498"/>
    </location>
</feature>
<name>A0A819I883_9BILA</name>
<dbReference type="Pfam" id="PF00805">
    <property type="entry name" value="Pentapeptide"/>
    <property type="match status" value="1"/>
</dbReference>